<name>C6LIU2_9FIRM</name>
<feature type="transmembrane region" description="Helical" evidence="1">
    <location>
        <begin position="26"/>
        <end position="50"/>
    </location>
</feature>
<reference evidence="2" key="1">
    <citation type="submission" date="2009-07" db="EMBL/GenBank/DDBJ databases">
        <authorList>
            <person name="Weinstock G."/>
            <person name="Sodergren E."/>
            <person name="Clifton S."/>
            <person name="Fulton L."/>
            <person name="Fulton B."/>
            <person name="Courtney L."/>
            <person name="Fronick C."/>
            <person name="Harrison M."/>
            <person name="Strong C."/>
            <person name="Farmer C."/>
            <person name="Delahaunty K."/>
            <person name="Markovic C."/>
            <person name="Hall O."/>
            <person name="Minx P."/>
            <person name="Tomlinson C."/>
            <person name="Mitreva M."/>
            <person name="Nelson J."/>
            <person name="Hou S."/>
            <person name="Wollam A."/>
            <person name="Pepin K.H."/>
            <person name="Johnson M."/>
            <person name="Bhonagiri V."/>
            <person name="Nash W.E."/>
            <person name="Warren W."/>
            <person name="Chinwalla A."/>
            <person name="Mardis E.R."/>
            <person name="Wilson R.K."/>
        </authorList>
    </citation>
    <scope>NUCLEOTIDE SEQUENCE [LARGE SCALE GENOMIC DNA]</scope>
    <source>
        <strain evidence="2">DSM 14469</strain>
    </source>
</reference>
<organism evidence="2 3">
    <name type="scientific">Marvinbryantia formatexigens DSM 14469</name>
    <dbReference type="NCBI Taxonomy" id="478749"/>
    <lineage>
        <taxon>Bacteria</taxon>
        <taxon>Bacillati</taxon>
        <taxon>Bacillota</taxon>
        <taxon>Clostridia</taxon>
        <taxon>Lachnospirales</taxon>
        <taxon>Lachnospiraceae</taxon>
        <taxon>Marvinbryantia</taxon>
    </lineage>
</organism>
<dbReference type="Proteomes" id="UP000005561">
    <property type="component" value="Unassembled WGS sequence"/>
</dbReference>
<keyword evidence="1" id="KW-1133">Transmembrane helix</keyword>
<evidence type="ECO:0000256" key="1">
    <source>
        <dbReference type="SAM" id="Phobius"/>
    </source>
</evidence>
<keyword evidence="1" id="KW-0812">Transmembrane</keyword>
<dbReference type="STRING" id="168384.SAMN05660368_03005"/>
<keyword evidence="1" id="KW-0472">Membrane</keyword>
<dbReference type="EMBL" id="ACCL02000018">
    <property type="protein sequence ID" value="EET59481.1"/>
    <property type="molecule type" value="Genomic_DNA"/>
</dbReference>
<proteinExistence type="predicted"/>
<dbReference type="AlphaFoldDB" id="C6LIU2"/>
<sequence length="56" mass="5946">MLTLLSIAIALILVVAVTFIIGSLGGVAILIVFGDLIVAVIVIVFIIRLLTKKKQK</sequence>
<evidence type="ECO:0000313" key="2">
    <source>
        <dbReference type="EMBL" id="EET59481.1"/>
    </source>
</evidence>
<gene>
    <name evidence="2" type="ORF">BRYFOR_08572</name>
</gene>
<accession>C6LIU2</accession>
<keyword evidence="3" id="KW-1185">Reference proteome</keyword>
<evidence type="ECO:0000313" key="3">
    <source>
        <dbReference type="Proteomes" id="UP000005561"/>
    </source>
</evidence>
<comment type="caution">
    <text evidence="2">The sequence shown here is derived from an EMBL/GenBank/DDBJ whole genome shotgun (WGS) entry which is preliminary data.</text>
</comment>
<protein>
    <submittedName>
        <fullName evidence="2">Uncharacterized protein</fullName>
    </submittedName>
</protein>
<dbReference type="RefSeq" id="WP_006863341.1">
    <property type="nucleotide sequence ID" value="NZ_ACCL02000018.1"/>
</dbReference>